<dbReference type="PANTHER" id="PTHR48107:SF7">
    <property type="entry name" value="RE15974P"/>
    <property type="match status" value="1"/>
</dbReference>
<dbReference type="SUPFAM" id="SSF51735">
    <property type="entry name" value="NAD(P)-binding Rossmann-fold domains"/>
    <property type="match status" value="1"/>
</dbReference>
<dbReference type="InterPro" id="IPR002347">
    <property type="entry name" value="SDR_fam"/>
</dbReference>
<dbReference type="PROSITE" id="PS00061">
    <property type="entry name" value="ADH_SHORT"/>
    <property type="match status" value="1"/>
</dbReference>
<dbReference type="Pfam" id="PF13561">
    <property type="entry name" value="adh_short_C2"/>
    <property type="match status" value="1"/>
</dbReference>
<gene>
    <name evidence="4" type="ORF">K435DRAFT_821250</name>
</gene>
<accession>A0A4S8LKY5</accession>
<comment type="similarity">
    <text evidence="1">Belongs to the short-chain dehydrogenases/reductases (SDR) family.</text>
</comment>
<evidence type="ECO:0000313" key="4">
    <source>
        <dbReference type="EMBL" id="THU89912.1"/>
    </source>
</evidence>
<evidence type="ECO:0000256" key="3">
    <source>
        <dbReference type="ARBA" id="ARBA00023002"/>
    </source>
</evidence>
<dbReference type="AlphaFoldDB" id="A0A4S8LKY5"/>
<proteinExistence type="inferred from homology"/>
<dbReference type="OrthoDB" id="5327538at2759"/>
<dbReference type="Gene3D" id="3.40.50.720">
    <property type="entry name" value="NAD(P)-binding Rossmann-like Domain"/>
    <property type="match status" value="1"/>
</dbReference>
<dbReference type="PANTHER" id="PTHR48107">
    <property type="entry name" value="NADPH-DEPENDENT ALDEHYDE REDUCTASE-LIKE PROTEIN, CHLOROPLASTIC-RELATED"/>
    <property type="match status" value="1"/>
</dbReference>
<dbReference type="FunFam" id="3.40.50.720:FF:000084">
    <property type="entry name" value="Short-chain dehydrogenase reductase"/>
    <property type="match status" value="1"/>
</dbReference>
<evidence type="ECO:0000313" key="5">
    <source>
        <dbReference type="Proteomes" id="UP000297245"/>
    </source>
</evidence>
<dbReference type="InterPro" id="IPR020904">
    <property type="entry name" value="Sc_DH/Rdtase_CS"/>
</dbReference>
<organism evidence="4 5">
    <name type="scientific">Dendrothele bispora (strain CBS 962.96)</name>
    <dbReference type="NCBI Taxonomy" id="1314807"/>
    <lineage>
        <taxon>Eukaryota</taxon>
        <taxon>Fungi</taxon>
        <taxon>Dikarya</taxon>
        <taxon>Basidiomycota</taxon>
        <taxon>Agaricomycotina</taxon>
        <taxon>Agaricomycetes</taxon>
        <taxon>Agaricomycetidae</taxon>
        <taxon>Agaricales</taxon>
        <taxon>Agaricales incertae sedis</taxon>
        <taxon>Dendrothele</taxon>
    </lineage>
</organism>
<dbReference type="PRINTS" id="PR00081">
    <property type="entry name" value="GDHRDH"/>
</dbReference>
<evidence type="ECO:0000256" key="1">
    <source>
        <dbReference type="ARBA" id="ARBA00006484"/>
    </source>
</evidence>
<name>A0A4S8LKY5_DENBC</name>
<keyword evidence="3" id="KW-0560">Oxidoreductase</keyword>
<dbReference type="InterPro" id="IPR036291">
    <property type="entry name" value="NAD(P)-bd_dom_sf"/>
</dbReference>
<dbReference type="GO" id="GO:0016614">
    <property type="term" value="F:oxidoreductase activity, acting on CH-OH group of donors"/>
    <property type="evidence" value="ECO:0007669"/>
    <property type="project" value="UniProtKB-ARBA"/>
</dbReference>
<dbReference type="Proteomes" id="UP000297245">
    <property type="component" value="Unassembled WGS sequence"/>
</dbReference>
<dbReference type="EMBL" id="ML179352">
    <property type="protein sequence ID" value="THU89912.1"/>
    <property type="molecule type" value="Genomic_DNA"/>
</dbReference>
<sequence length="257" mass="26788">MSSLTTSLVGKVAVVTGSSRGIGAAIALRLAEEGATVVVNYVNSSSPAEKIVSTIKSQGKGDAIAIKADVSSLEGGKQLLDEAVKNFGKIDILILNAAFVENKTLADTDESLYDTHFNTNVKGPLFTVKYAVEKGMFPPTGGRVLFFSSSLVGNSTISPNYLVYVMTKGAVEQMSRVLARDLASKNITVNTVSPGPTDTDAFRQGKTQQLINTIAGSSPFNRLGEPGEIAAVAAFLASPGAQWVSGQNLKVNGASTV</sequence>
<evidence type="ECO:0000256" key="2">
    <source>
        <dbReference type="ARBA" id="ARBA00022857"/>
    </source>
</evidence>
<keyword evidence="5" id="KW-1185">Reference proteome</keyword>
<reference evidence="4 5" key="1">
    <citation type="journal article" date="2019" name="Nat. Ecol. Evol.">
        <title>Megaphylogeny resolves global patterns of mushroom evolution.</title>
        <authorList>
            <person name="Varga T."/>
            <person name="Krizsan K."/>
            <person name="Foldi C."/>
            <person name="Dima B."/>
            <person name="Sanchez-Garcia M."/>
            <person name="Sanchez-Ramirez S."/>
            <person name="Szollosi G.J."/>
            <person name="Szarkandi J.G."/>
            <person name="Papp V."/>
            <person name="Albert L."/>
            <person name="Andreopoulos W."/>
            <person name="Angelini C."/>
            <person name="Antonin V."/>
            <person name="Barry K.W."/>
            <person name="Bougher N.L."/>
            <person name="Buchanan P."/>
            <person name="Buyck B."/>
            <person name="Bense V."/>
            <person name="Catcheside P."/>
            <person name="Chovatia M."/>
            <person name="Cooper J."/>
            <person name="Damon W."/>
            <person name="Desjardin D."/>
            <person name="Finy P."/>
            <person name="Geml J."/>
            <person name="Haridas S."/>
            <person name="Hughes K."/>
            <person name="Justo A."/>
            <person name="Karasinski D."/>
            <person name="Kautmanova I."/>
            <person name="Kiss B."/>
            <person name="Kocsube S."/>
            <person name="Kotiranta H."/>
            <person name="LaButti K.M."/>
            <person name="Lechner B.E."/>
            <person name="Liimatainen K."/>
            <person name="Lipzen A."/>
            <person name="Lukacs Z."/>
            <person name="Mihaltcheva S."/>
            <person name="Morgado L.N."/>
            <person name="Niskanen T."/>
            <person name="Noordeloos M.E."/>
            <person name="Ohm R.A."/>
            <person name="Ortiz-Santana B."/>
            <person name="Ovrebo C."/>
            <person name="Racz N."/>
            <person name="Riley R."/>
            <person name="Savchenko A."/>
            <person name="Shiryaev A."/>
            <person name="Soop K."/>
            <person name="Spirin V."/>
            <person name="Szebenyi C."/>
            <person name="Tomsovsky M."/>
            <person name="Tulloss R.E."/>
            <person name="Uehling J."/>
            <person name="Grigoriev I.V."/>
            <person name="Vagvolgyi C."/>
            <person name="Papp T."/>
            <person name="Martin F.M."/>
            <person name="Miettinen O."/>
            <person name="Hibbett D.S."/>
            <person name="Nagy L.G."/>
        </authorList>
    </citation>
    <scope>NUCLEOTIDE SEQUENCE [LARGE SCALE GENOMIC DNA]</scope>
    <source>
        <strain evidence="4 5">CBS 962.96</strain>
    </source>
</reference>
<keyword evidence="2" id="KW-0521">NADP</keyword>
<protein>
    <submittedName>
        <fullName evidence="4">NAD-P-binding protein</fullName>
    </submittedName>
</protein>